<organism evidence="6 7">
    <name type="scientific">Marine Group III euryarchaeote CG-Bathy2</name>
    <dbReference type="NCBI Taxonomy" id="1889002"/>
    <lineage>
        <taxon>Archaea</taxon>
        <taxon>Methanobacteriati</taxon>
        <taxon>Thermoplasmatota</taxon>
        <taxon>Thermoplasmata</taxon>
        <taxon>Candidatus Thermoprofundales</taxon>
    </lineage>
</organism>
<keyword evidence="2" id="KW-0547">Nucleotide-binding</keyword>
<dbReference type="Proteomes" id="UP000182853">
    <property type="component" value="Unassembled WGS sequence"/>
</dbReference>
<evidence type="ECO:0000313" key="6">
    <source>
        <dbReference type="EMBL" id="OIR10171.1"/>
    </source>
</evidence>
<keyword evidence="1" id="KW-0808">Transferase</keyword>
<evidence type="ECO:0000256" key="3">
    <source>
        <dbReference type="ARBA" id="ARBA00022777"/>
    </source>
</evidence>
<reference evidence="6 7" key="1">
    <citation type="submission" date="2016-08" db="EMBL/GenBank/DDBJ databases">
        <title>New Insights into Marine Group III Euryarchaeota, from dark to light.</title>
        <authorList>
            <person name="Haro-Moreno J.M."/>
            <person name="Rodriguez-Valera F."/>
            <person name="Lopez-Garcia P."/>
            <person name="Moreira D."/>
            <person name="Martin-Cuadrado A.B."/>
        </authorList>
    </citation>
    <scope>NUCLEOTIDE SEQUENCE [LARGE SCALE GENOMIC DNA]</scope>
    <source>
        <strain evidence="6">CG-Bathy2</strain>
    </source>
</reference>
<name>A0A1J5SQC5_9ARCH</name>
<evidence type="ECO:0000313" key="7">
    <source>
        <dbReference type="Proteomes" id="UP000182853"/>
    </source>
</evidence>
<feature type="domain" description="DAGKc" evidence="5">
    <location>
        <begin position="1"/>
        <end position="129"/>
    </location>
</feature>
<dbReference type="Gene3D" id="2.60.200.40">
    <property type="match status" value="1"/>
</dbReference>
<evidence type="ECO:0000259" key="5">
    <source>
        <dbReference type="PROSITE" id="PS50146"/>
    </source>
</evidence>
<dbReference type="PANTHER" id="PTHR12358">
    <property type="entry name" value="SPHINGOSINE KINASE"/>
    <property type="match status" value="1"/>
</dbReference>
<sequence length="301" mass="32347">MAAICFIVNPASGMGRTGRHLEELRRQAADLGGEWLITERPGHATELAANAAGCEIMVAVGGDGTVHEVVNGLMQHPAAERPALAVIPSGTGNDFVFGSRAPSTPERALAALRDGARKRFDLAHLRGAGRDEYICNTAGIGFDATVNMQSRFVLLRDFPKYLIATLWTILYHFGAPRMALRWEGGRAAYRVMMLVVGNGPREGGGFLTTPDSQMDDGILDFLIAGQVDRLQMLGLLPQVLTGTHLGNPAVRLVSTTRLALASESDLCVQADGEFYCLPGDGVRRLDVQVVPKALELVVEQD</sequence>
<dbReference type="SMART" id="SM00046">
    <property type="entry name" value="DAGKc"/>
    <property type="match status" value="1"/>
</dbReference>
<dbReference type="InterPro" id="IPR016064">
    <property type="entry name" value="NAD/diacylglycerol_kinase_sf"/>
</dbReference>
<dbReference type="InterPro" id="IPR050187">
    <property type="entry name" value="Lipid_Phosphate_FormReg"/>
</dbReference>
<dbReference type="GO" id="GO:0005886">
    <property type="term" value="C:plasma membrane"/>
    <property type="evidence" value="ECO:0007669"/>
    <property type="project" value="TreeGrafter"/>
</dbReference>
<dbReference type="InterPro" id="IPR045540">
    <property type="entry name" value="YegS/DAGK_C"/>
</dbReference>
<dbReference type="InterPro" id="IPR001206">
    <property type="entry name" value="Diacylglycerol_kinase_cat_dom"/>
</dbReference>
<dbReference type="PANTHER" id="PTHR12358:SF106">
    <property type="entry name" value="LIPID KINASE YEGS"/>
    <property type="match status" value="1"/>
</dbReference>
<dbReference type="Pfam" id="PF00781">
    <property type="entry name" value="DAGK_cat"/>
    <property type="match status" value="1"/>
</dbReference>
<dbReference type="PROSITE" id="PS50146">
    <property type="entry name" value="DAGK"/>
    <property type="match status" value="1"/>
</dbReference>
<keyword evidence="3" id="KW-0418">Kinase</keyword>
<evidence type="ECO:0000256" key="2">
    <source>
        <dbReference type="ARBA" id="ARBA00022741"/>
    </source>
</evidence>
<keyword evidence="4" id="KW-0067">ATP-binding</keyword>
<protein>
    <recommendedName>
        <fullName evidence="5">DAGKc domain-containing protein</fullName>
    </recommendedName>
</protein>
<dbReference type="InterPro" id="IPR017438">
    <property type="entry name" value="ATP-NAD_kinase_N"/>
</dbReference>
<comment type="caution">
    <text evidence="6">The sequence shown here is derived from an EMBL/GenBank/DDBJ whole genome shotgun (WGS) entry which is preliminary data.</text>
</comment>
<dbReference type="GO" id="GO:0005524">
    <property type="term" value="F:ATP binding"/>
    <property type="evidence" value="ECO:0007669"/>
    <property type="project" value="UniProtKB-KW"/>
</dbReference>
<dbReference type="Pfam" id="PF19279">
    <property type="entry name" value="YegS_C"/>
    <property type="match status" value="1"/>
</dbReference>
<dbReference type="SUPFAM" id="SSF111331">
    <property type="entry name" value="NAD kinase/diacylglycerol kinase-like"/>
    <property type="match status" value="1"/>
</dbReference>
<gene>
    <name evidence="6" type="ORF">BEU05_02170</name>
</gene>
<accession>A0A1J5SQC5</accession>
<dbReference type="GO" id="GO:0016301">
    <property type="term" value="F:kinase activity"/>
    <property type="evidence" value="ECO:0007669"/>
    <property type="project" value="UniProtKB-KW"/>
</dbReference>
<dbReference type="AlphaFoldDB" id="A0A1J5SQC5"/>
<evidence type="ECO:0000256" key="4">
    <source>
        <dbReference type="ARBA" id="ARBA00022840"/>
    </source>
</evidence>
<evidence type="ECO:0000256" key="1">
    <source>
        <dbReference type="ARBA" id="ARBA00022679"/>
    </source>
</evidence>
<dbReference type="Gene3D" id="3.40.50.10330">
    <property type="entry name" value="Probable inorganic polyphosphate/atp-NAD kinase, domain 1"/>
    <property type="match status" value="1"/>
</dbReference>
<proteinExistence type="predicted"/>
<dbReference type="EMBL" id="MIYT01000015">
    <property type="protein sequence ID" value="OIR10171.1"/>
    <property type="molecule type" value="Genomic_DNA"/>
</dbReference>